<evidence type="ECO:0000313" key="10">
    <source>
        <dbReference type="Proteomes" id="UP000297714"/>
    </source>
</evidence>
<dbReference type="InterPro" id="IPR011010">
    <property type="entry name" value="DNA_brk_join_enz"/>
</dbReference>
<dbReference type="GO" id="GO:0006310">
    <property type="term" value="P:DNA recombination"/>
    <property type="evidence" value="ECO:0007669"/>
    <property type="project" value="UniProtKB-KW"/>
</dbReference>
<dbReference type="Gene3D" id="3.30.160.60">
    <property type="entry name" value="Classic Zinc Finger"/>
    <property type="match status" value="1"/>
</dbReference>
<sequence length="417" mass="48992">MPRTKRKDKSRVVLRTGESQRADGTYHFSWTDANHKRRYVYAKTLDELRYKEEQIAKDKSDGIKAEARYTTVNDIYELWKDLKRGLKNNTFENYKYMYETFVRHQIGSKTVSSLRKTDIKRFYNYLADERHLKPATIDNIHTVLHQILDMAVDDDYIRNNPSNNVLKELKQSHCFQTEKRRALTKPEQELFLDYLKNSPTSKYWYPVFAVMIGTGLRVGEVTGLRWCDIDLEEGIIDVNHTLVYYDHRTEGSKRGCYFNVNTTKTPAGRRKVPMLGFVKEAFLMEKERQELLDLHCEATVDGYTDFIFINRFGQPQHQATLNKAIRRIIRDCNDEQLLKDENAEVLLPHFSCHSLRHTFTTRMCEAGVNVKVIQDTLGHKDISTTLNIYTDVTKELRKSEFEGLDSYFKNEYNKVSV</sequence>
<gene>
    <name evidence="9" type="ORF">CAGA_05390</name>
</gene>
<dbReference type="Pfam" id="PF13495">
    <property type="entry name" value="Phage_int_SAM_4"/>
    <property type="match status" value="1"/>
</dbReference>
<dbReference type="InterPro" id="IPR013762">
    <property type="entry name" value="Integrase-like_cat_sf"/>
</dbReference>
<feature type="domain" description="Tyr recombinase" evidence="7">
    <location>
        <begin position="178"/>
        <end position="402"/>
    </location>
</feature>
<comment type="function">
    <text evidence="1">Site-specific tyrosine recombinase, which acts by catalyzing the cutting and rejoining of the recombining DNA molecules.</text>
</comment>
<dbReference type="Pfam" id="PF00589">
    <property type="entry name" value="Phage_integrase"/>
    <property type="match status" value="1"/>
</dbReference>
<dbReference type="AlphaFoldDB" id="A0A4Z0YD36"/>
<dbReference type="GO" id="GO:0008907">
    <property type="term" value="F:integrase activity"/>
    <property type="evidence" value="ECO:0007669"/>
    <property type="project" value="InterPro"/>
</dbReference>
<feature type="domain" description="Core-binding (CB)" evidence="8">
    <location>
        <begin position="70"/>
        <end position="152"/>
    </location>
</feature>
<keyword evidence="5" id="KW-0233">DNA recombination</keyword>
<evidence type="ECO:0000256" key="5">
    <source>
        <dbReference type="ARBA" id="ARBA00023172"/>
    </source>
</evidence>
<dbReference type="PROSITE" id="PS51898">
    <property type="entry name" value="TYR_RECOMBINASE"/>
    <property type="match status" value="1"/>
</dbReference>
<dbReference type="EMBL" id="SRMQ01000002">
    <property type="protein sequence ID" value="TGJ77171.1"/>
    <property type="molecule type" value="Genomic_DNA"/>
</dbReference>
<dbReference type="OrthoDB" id="9803188at2"/>
<dbReference type="SUPFAM" id="SSF54171">
    <property type="entry name" value="DNA-binding domain"/>
    <property type="match status" value="1"/>
</dbReference>
<dbReference type="InterPro" id="IPR016177">
    <property type="entry name" value="DNA-bd_dom_sf"/>
</dbReference>
<dbReference type="CDD" id="cd01189">
    <property type="entry name" value="INT_ICEBs1_C_like"/>
    <property type="match status" value="1"/>
</dbReference>
<evidence type="ECO:0000256" key="3">
    <source>
        <dbReference type="ARBA" id="ARBA00022908"/>
    </source>
</evidence>
<dbReference type="Gene3D" id="1.10.443.10">
    <property type="entry name" value="Intergrase catalytic core"/>
    <property type="match status" value="1"/>
</dbReference>
<dbReference type="GO" id="GO:0003677">
    <property type="term" value="F:DNA binding"/>
    <property type="evidence" value="ECO:0007669"/>
    <property type="project" value="UniProtKB-UniRule"/>
</dbReference>
<keyword evidence="4 6" id="KW-0238">DNA-binding</keyword>
<evidence type="ECO:0000256" key="6">
    <source>
        <dbReference type="PROSITE-ProRule" id="PRU01248"/>
    </source>
</evidence>
<dbReference type="PROSITE" id="PS51900">
    <property type="entry name" value="CB"/>
    <property type="match status" value="1"/>
</dbReference>
<accession>A0A4Z0YD36</accession>
<evidence type="ECO:0000259" key="8">
    <source>
        <dbReference type="PROSITE" id="PS51900"/>
    </source>
</evidence>
<keyword evidence="3" id="KW-0229">DNA integration</keyword>
<dbReference type="RefSeq" id="WP_022117667.1">
    <property type="nucleotide sequence ID" value="NZ_SRMQ01000002.1"/>
</dbReference>
<dbReference type="InterPro" id="IPR044068">
    <property type="entry name" value="CB"/>
</dbReference>
<dbReference type="PANTHER" id="PTHR30349:SF41">
    <property type="entry name" value="INTEGRASE_RECOMBINASE PROTEIN MJ0367-RELATED"/>
    <property type="match status" value="1"/>
</dbReference>
<evidence type="ECO:0000313" key="9">
    <source>
        <dbReference type="EMBL" id="TGJ77171.1"/>
    </source>
</evidence>
<dbReference type="InterPro" id="IPR010998">
    <property type="entry name" value="Integrase_recombinase_N"/>
</dbReference>
<evidence type="ECO:0000256" key="1">
    <source>
        <dbReference type="ARBA" id="ARBA00003283"/>
    </source>
</evidence>
<dbReference type="Gene3D" id="1.10.150.130">
    <property type="match status" value="1"/>
</dbReference>
<dbReference type="InterPro" id="IPR050090">
    <property type="entry name" value="Tyrosine_recombinase_XerCD"/>
</dbReference>
<proteinExistence type="inferred from homology"/>
<dbReference type="SUPFAM" id="SSF56349">
    <property type="entry name" value="DNA breaking-rejoining enzymes"/>
    <property type="match status" value="1"/>
</dbReference>
<comment type="caution">
    <text evidence="9">The sequence shown here is derived from an EMBL/GenBank/DDBJ whole genome shotgun (WGS) entry which is preliminary data.</text>
</comment>
<dbReference type="InterPro" id="IPR002104">
    <property type="entry name" value="Integrase_catalytic"/>
</dbReference>
<evidence type="ECO:0000259" key="7">
    <source>
        <dbReference type="PROSITE" id="PS51898"/>
    </source>
</evidence>
<name>A0A4Z0YD36_9FIRM</name>
<evidence type="ECO:0000256" key="4">
    <source>
        <dbReference type="ARBA" id="ARBA00023125"/>
    </source>
</evidence>
<dbReference type="PANTHER" id="PTHR30349">
    <property type="entry name" value="PHAGE INTEGRASE-RELATED"/>
    <property type="match status" value="1"/>
</dbReference>
<dbReference type="Pfam" id="PF02920">
    <property type="entry name" value="Integrase_DNA"/>
    <property type="match status" value="1"/>
</dbReference>
<dbReference type="Proteomes" id="UP000297714">
    <property type="component" value="Unassembled WGS sequence"/>
</dbReference>
<protein>
    <submittedName>
        <fullName evidence="9">Transposase</fullName>
    </submittedName>
</protein>
<dbReference type="InterPro" id="IPR004191">
    <property type="entry name" value="Integrase_Tn916-type_DNA-bd_N"/>
</dbReference>
<reference evidence="9 10" key="1">
    <citation type="submission" date="2019-04" db="EMBL/GenBank/DDBJ databases">
        <authorList>
            <person name="Poehlein A."/>
            <person name="Bengelsdorf F.R."/>
            <person name="Duerre P."/>
            <person name="Daniel R."/>
        </authorList>
    </citation>
    <scope>NUCLEOTIDE SEQUENCE [LARGE SCALE GENOMIC DNA]</scope>
    <source>
        <strain evidence="9 10">BS-1</strain>
    </source>
</reference>
<keyword evidence="10" id="KW-1185">Reference proteome</keyword>
<dbReference type="InterPro" id="IPR004107">
    <property type="entry name" value="Integrase_SAM-like_N"/>
</dbReference>
<comment type="similarity">
    <text evidence="2">Belongs to the 'phage' integrase family.</text>
</comment>
<organism evidence="9 10">
    <name type="scientific">Caproiciproducens galactitolivorans</name>
    <dbReference type="NCBI Taxonomy" id="642589"/>
    <lineage>
        <taxon>Bacteria</taxon>
        <taxon>Bacillati</taxon>
        <taxon>Bacillota</taxon>
        <taxon>Clostridia</taxon>
        <taxon>Eubacteriales</taxon>
        <taxon>Acutalibacteraceae</taxon>
        <taxon>Caproiciproducens</taxon>
    </lineage>
</organism>
<evidence type="ECO:0000256" key="2">
    <source>
        <dbReference type="ARBA" id="ARBA00008857"/>
    </source>
</evidence>